<dbReference type="InterPro" id="IPR011009">
    <property type="entry name" value="Kinase-like_dom_sf"/>
</dbReference>
<dbReference type="PROSITE" id="PS00108">
    <property type="entry name" value="PROTEIN_KINASE_ST"/>
    <property type="match status" value="1"/>
</dbReference>
<feature type="domain" description="Protein kinase" evidence="3">
    <location>
        <begin position="16"/>
        <end position="312"/>
    </location>
</feature>
<evidence type="ECO:0000256" key="2">
    <source>
        <dbReference type="ARBA" id="ARBA00022840"/>
    </source>
</evidence>
<dbReference type="PANTHER" id="PTHR24055">
    <property type="entry name" value="MITOGEN-ACTIVATED PROTEIN KINASE"/>
    <property type="match status" value="1"/>
</dbReference>
<dbReference type="SUPFAM" id="SSF56112">
    <property type="entry name" value="Protein kinase-like (PK-like)"/>
    <property type="match status" value="1"/>
</dbReference>
<gene>
    <name evidence="4" type="ORF">VaNZ11_013140</name>
</gene>
<organism evidence="4 5">
    <name type="scientific">Volvox africanus</name>
    <dbReference type="NCBI Taxonomy" id="51714"/>
    <lineage>
        <taxon>Eukaryota</taxon>
        <taxon>Viridiplantae</taxon>
        <taxon>Chlorophyta</taxon>
        <taxon>core chlorophytes</taxon>
        <taxon>Chlorophyceae</taxon>
        <taxon>CS clade</taxon>
        <taxon>Chlamydomonadales</taxon>
        <taxon>Volvocaceae</taxon>
        <taxon>Volvox</taxon>
    </lineage>
</organism>
<dbReference type="Gene3D" id="3.30.200.20">
    <property type="entry name" value="Phosphorylase Kinase, domain 1"/>
    <property type="match status" value="1"/>
</dbReference>
<keyword evidence="2" id="KW-0067">ATP-binding</keyword>
<evidence type="ECO:0000256" key="1">
    <source>
        <dbReference type="ARBA" id="ARBA00022741"/>
    </source>
</evidence>
<accession>A0ABQ5SG82</accession>
<evidence type="ECO:0000313" key="4">
    <source>
        <dbReference type="EMBL" id="GLI68664.1"/>
    </source>
</evidence>
<reference evidence="4 5" key="1">
    <citation type="journal article" date="2023" name="IScience">
        <title>Expanded male sex-determining region conserved during the evolution of homothallism in the green alga Volvox.</title>
        <authorList>
            <person name="Yamamoto K."/>
            <person name="Matsuzaki R."/>
            <person name="Mahakham W."/>
            <person name="Heman W."/>
            <person name="Sekimoto H."/>
            <person name="Kawachi M."/>
            <person name="Minakuchi Y."/>
            <person name="Toyoda A."/>
            <person name="Nozaki H."/>
        </authorList>
    </citation>
    <scope>NUCLEOTIDE SEQUENCE [LARGE SCALE GENOMIC DNA]</scope>
    <source>
        <strain evidence="4 5">NIES-4468</strain>
    </source>
</reference>
<feature type="non-terminal residue" evidence="4">
    <location>
        <position position="422"/>
    </location>
</feature>
<dbReference type="Pfam" id="PF00069">
    <property type="entry name" value="Pkinase"/>
    <property type="match status" value="1"/>
</dbReference>
<dbReference type="SMART" id="SM00220">
    <property type="entry name" value="S_TKc"/>
    <property type="match status" value="1"/>
</dbReference>
<protein>
    <recommendedName>
        <fullName evidence="3">Protein kinase domain-containing protein</fullName>
    </recommendedName>
</protein>
<dbReference type="EMBL" id="BSDZ01000080">
    <property type="protein sequence ID" value="GLI68664.1"/>
    <property type="molecule type" value="Genomic_DNA"/>
</dbReference>
<dbReference type="InterPro" id="IPR000719">
    <property type="entry name" value="Prot_kinase_dom"/>
</dbReference>
<dbReference type="Proteomes" id="UP001165090">
    <property type="component" value="Unassembled WGS sequence"/>
</dbReference>
<proteinExistence type="predicted"/>
<name>A0ABQ5SG82_9CHLO</name>
<keyword evidence="1" id="KW-0547">Nucleotide-binding</keyword>
<evidence type="ECO:0000259" key="3">
    <source>
        <dbReference type="PROSITE" id="PS50011"/>
    </source>
</evidence>
<comment type="caution">
    <text evidence="4">The sequence shown here is derived from an EMBL/GenBank/DDBJ whole genome shotgun (WGS) entry which is preliminary data.</text>
</comment>
<sequence>MKTTTRRKLAIAGQELRPVGRIGEGTYACVLLASMCKSRSNADGSVAHPSHPHGTTGGLCAIKIFKSKSNEVVSLAKREVLAHTRLNGHPNIVHLRGAYRSGGGQPILLMEYCPRDLQSEIRLHPAGLPGTTVKLLAWQLIQAVQFMHAERFMHRDLKPTNLLLSADGVLKVSDFGLARDAPLRDPRTGTVEEPLTNYVVTRWYRAPEILLHKPYGTAADIWSVGCTIAEMAMGAPLMPGTSSVDQIFQIWRMFGSLPQQGHSQFVAAQGRKPSFRDRMSELVELLDVLEAALRTNPLERATAEDLLRMPYFEEIPDLLVGTTLEGLYNWKNGAVVVAFPAAETSRAISLQAEELDLPSRPSSMVAAVHPAANPAVCAAAACTAAAAAAASPSATKLHTAVEGLTSTAAAAAATSAIVGHKQ</sequence>
<dbReference type="InterPro" id="IPR050117">
    <property type="entry name" value="MAPK"/>
</dbReference>
<dbReference type="Gene3D" id="1.10.510.10">
    <property type="entry name" value="Transferase(Phosphotransferase) domain 1"/>
    <property type="match status" value="1"/>
</dbReference>
<keyword evidence="5" id="KW-1185">Reference proteome</keyword>
<dbReference type="InterPro" id="IPR008271">
    <property type="entry name" value="Ser/Thr_kinase_AS"/>
</dbReference>
<evidence type="ECO:0000313" key="5">
    <source>
        <dbReference type="Proteomes" id="UP001165090"/>
    </source>
</evidence>
<dbReference type="PROSITE" id="PS50011">
    <property type="entry name" value="PROTEIN_KINASE_DOM"/>
    <property type="match status" value="1"/>
</dbReference>